<accession>A0ABM6A1F5</accession>
<dbReference type="InterPro" id="IPR047729">
    <property type="entry name" value="Sce7726-like"/>
</dbReference>
<dbReference type="Proteomes" id="UP000076104">
    <property type="component" value="Chromosome"/>
</dbReference>
<evidence type="ECO:0000313" key="1">
    <source>
        <dbReference type="EMBL" id="AMT98263.1"/>
    </source>
</evidence>
<evidence type="ECO:0000313" key="2">
    <source>
        <dbReference type="Proteomes" id="UP000076104"/>
    </source>
</evidence>
<dbReference type="NCBIfam" id="NF033832">
    <property type="entry name" value="sce7726_fam"/>
    <property type="match status" value="1"/>
</dbReference>
<gene>
    <name evidence="1" type="ORF">A3K91_2696</name>
</gene>
<reference evidence="1 2" key="1">
    <citation type="submission" date="2016-03" db="EMBL/GenBank/DDBJ databases">
        <title>Genome sequencing of Psychrobacter alimentarius PAMC 27889.</title>
        <authorList>
            <person name="Lee J."/>
            <person name="Kim O.-S."/>
        </authorList>
    </citation>
    <scope>NUCLEOTIDE SEQUENCE [LARGE SCALE GENOMIC DNA]</scope>
    <source>
        <strain evidence="1 2">PAMC 27889</strain>
    </source>
</reference>
<proteinExistence type="predicted"/>
<dbReference type="EMBL" id="CP014945">
    <property type="protein sequence ID" value="AMT98263.1"/>
    <property type="molecule type" value="Genomic_DNA"/>
</dbReference>
<organism evidence="1 2">
    <name type="scientific">Psychrobacter alimentarius</name>
    <dbReference type="NCBI Taxonomy" id="261164"/>
    <lineage>
        <taxon>Bacteria</taxon>
        <taxon>Pseudomonadati</taxon>
        <taxon>Pseudomonadota</taxon>
        <taxon>Gammaproteobacteria</taxon>
        <taxon>Moraxellales</taxon>
        <taxon>Moraxellaceae</taxon>
        <taxon>Psychrobacter</taxon>
    </lineage>
</organism>
<sequence>MRTHDLKQPLNPTEIRETLREWVDIKFSLTENDILINELGFYNKDKNSSVDNSYRADLVLANGRLVGFEIKSEKDSLKRWELQKEAYTNVFDEVWLCTHGKHLEQALASTPKHIGIMLVDNTKSIAIARDAIKNHGLNNVYDLIGLLWREEINELSKMYGIPTKTRATKKEARENLAKEISLKEARQFTLEKLKLRKA</sequence>
<evidence type="ECO:0008006" key="3">
    <source>
        <dbReference type="Google" id="ProtNLM"/>
    </source>
</evidence>
<dbReference type="GeneID" id="33059384"/>
<keyword evidence="2" id="KW-1185">Reference proteome</keyword>
<name>A0ABM6A1F5_9GAMM</name>
<protein>
    <recommendedName>
        <fullName evidence="3">Sce7726 family protein</fullName>
    </recommendedName>
</protein>
<dbReference type="RefSeq" id="WP_062845736.1">
    <property type="nucleotide sequence ID" value="NZ_CP014945.1"/>
</dbReference>